<comment type="subcellular location">
    <subcellularLocation>
        <location evidence="1">Membrane</location>
        <topology evidence="1">Single-pass membrane protein</topology>
    </subcellularLocation>
</comment>
<evidence type="ECO:0000313" key="3">
    <source>
        <dbReference type="Proteomes" id="UP000268033"/>
    </source>
</evidence>
<dbReference type="STRING" id="584787.GCA_001247655_01978"/>
<dbReference type="EMBL" id="RJUL01000012">
    <property type="protein sequence ID" value="ROQ19129.1"/>
    <property type="molecule type" value="Genomic_DNA"/>
</dbReference>
<sequence length="204" mass="22730">MKAAGFTLMEMLIALVLLTLLATLAFGGLDITTQAWQRQEQRIGQQGRVEAVSQLLRRQLEGMSIEPIADTDGRLVAPLQASSDRLLLLAPGLNWQQPQPTWLLLSSRRQDDGYHLELRTQPFVKGTPVDWQALDAALADSTPRWLLTSNTPASFSYLQQTEPERWQSTWPQGAQAPLLVKLTLANQLSLMVAPYGQAFSLHSR</sequence>
<proteinExistence type="predicted"/>
<reference evidence="2 3" key="1">
    <citation type="submission" date="2018-11" db="EMBL/GenBank/DDBJ databases">
        <title>Genomic Encyclopedia of Type Strains, Phase IV (KMG-IV): sequencing the most valuable type-strain genomes for metagenomic binning, comparative biology and taxonomic classification.</title>
        <authorList>
            <person name="Goeker M."/>
        </authorList>
    </citation>
    <scope>NUCLEOTIDE SEQUENCE [LARGE SCALE GENOMIC DNA]</scope>
    <source>
        <strain evidence="2 3">DSM 21945</strain>
    </source>
</reference>
<dbReference type="AlphaFoldDB" id="A0A3N1NTB1"/>
<protein>
    <submittedName>
        <fullName evidence="2">General secretion pathway protein J</fullName>
    </submittedName>
</protein>
<accession>A0A3N1NTB1</accession>
<evidence type="ECO:0000313" key="2">
    <source>
        <dbReference type="EMBL" id="ROQ19129.1"/>
    </source>
</evidence>
<dbReference type="Pfam" id="PF07963">
    <property type="entry name" value="N_methyl"/>
    <property type="match status" value="1"/>
</dbReference>
<evidence type="ECO:0000256" key="1">
    <source>
        <dbReference type="ARBA" id="ARBA00004167"/>
    </source>
</evidence>
<gene>
    <name evidence="2" type="ORF">EDC28_11249</name>
</gene>
<dbReference type="NCBIfam" id="TIGR02532">
    <property type="entry name" value="IV_pilin_GFxxxE"/>
    <property type="match status" value="1"/>
</dbReference>
<dbReference type="RefSeq" id="WP_123422561.1">
    <property type="nucleotide sequence ID" value="NZ_RJUL01000012.1"/>
</dbReference>
<comment type="caution">
    <text evidence="2">The sequence shown here is derived from an EMBL/GenBank/DDBJ whole genome shotgun (WGS) entry which is preliminary data.</text>
</comment>
<organism evidence="2 3">
    <name type="scientific">Gallaecimonas pentaromativorans</name>
    <dbReference type="NCBI Taxonomy" id="584787"/>
    <lineage>
        <taxon>Bacteria</taxon>
        <taxon>Pseudomonadati</taxon>
        <taxon>Pseudomonadota</taxon>
        <taxon>Gammaproteobacteria</taxon>
        <taxon>Enterobacterales</taxon>
        <taxon>Gallaecimonadaceae</taxon>
        <taxon>Gallaecimonas</taxon>
    </lineage>
</organism>
<keyword evidence="3" id="KW-1185">Reference proteome</keyword>
<dbReference type="GO" id="GO:0016020">
    <property type="term" value="C:membrane"/>
    <property type="evidence" value="ECO:0007669"/>
    <property type="project" value="UniProtKB-SubCell"/>
</dbReference>
<dbReference type="InterPro" id="IPR012902">
    <property type="entry name" value="N_methyl_site"/>
</dbReference>
<name>A0A3N1NTB1_9GAMM</name>
<dbReference type="Proteomes" id="UP000268033">
    <property type="component" value="Unassembled WGS sequence"/>
</dbReference>